<sequence>MTPVHLFLLFAASSGRNEDSPREGNESRWRRRTAKRRQRVDALLDLIEAGGLPDLMQPKLTSKMTRGDSLVPTLQVPTSSKIKWEEVDPLLDPMQGGKIRDFERGMRKRAQVESFYYLLSVLIGAQQDSKASSKDSRITIIDAGCGAGNLVIALAGLLSSQSDNLRFLAVDVNQHALNRLEERANSVEECSKMLETCCADLGDYEYISSKIPLNHTAIVVSLHACGAASDMAMNLAFRCNKAPFIICPCCTAKSLTKRTVLPNTDETEKEYIEPFASFRRSGASFDIVYPRSKWLNSKLVQSNRIGIEEEYSILAKVADLGLGPQTSAEQRLTQRRAKKIVEFDRLLSASDNEGYSVRLMRVMGHDPLVYSKGDLLVGAEQGTVGANVLWINQMQHKRITAAIDGLGRMIQRISAMGRGISAEHVNKQDFSVDNFDSFVI</sequence>
<feature type="domain" description="Methyltransferase" evidence="2">
    <location>
        <begin position="107"/>
        <end position="253"/>
    </location>
</feature>
<evidence type="ECO:0000313" key="3">
    <source>
        <dbReference type="EMBL" id="KAL3781088.1"/>
    </source>
</evidence>
<dbReference type="InterPro" id="IPR029063">
    <property type="entry name" value="SAM-dependent_MTases_sf"/>
</dbReference>
<gene>
    <name evidence="3" type="ORF">HJC23_003109</name>
</gene>
<keyword evidence="1" id="KW-0732">Signal</keyword>
<feature type="signal peptide" evidence="1">
    <location>
        <begin position="1"/>
        <end position="15"/>
    </location>
</feature>
<comment type="caution">
    <text evidence="3">The sequence shown here is derived from an EMBL/GenBank/DDBJ whole genome shotgun (WGS) entry which is preliminary data.</text>
</comment>
<dbReference type="Gene3D" id="3.40.50.150">
    <property type="entry name" value="Vaccinia Virus protein VP39"/>
    <property type="match status" value="1"/>
</dbReference>
<feature type="chain" id="PRO_5044816911" description="Methyltransferase domain-containing protein" evidence="1">
    <location>
        <begin position="16"/>
        <end position="440"/>
    </location>
</feature>
<reference evidence="3 4" key="1">
    <citation type="journal article" date="2020" name="G3 (Bethesda)">
        <title>Improved Reference Genome for Cyclotella cryptica CCMP332, a Model for Cell Wall Morphogenesis, Salinity Adaptation, and Lipid Production in Diatoms (Bacillariophyta).</title>
        <authorList>
            <person name="Roberts W.R."/>
            <person name="Downey K.M."/>
            <person name="Ruck E.C."/>
            <person name="Traller J.C."/>
            <person name="Alverson A.J."/>
        </authorList>
    </citation>
    <scope>NUCLEOTIDE SEQUENCE [LARGE SCALE GENOMIC DNA]</scope>
    <source>
        <strain evidence="3 4">CCMP332</strain>
    </source>
</reference>
<keyword evidence="4" id="KW-1185">Reference proteome</keyword>
<dbReference type="PANTHER" id="PTHR13369">
    <property type="match status" value="1"/>
</dbReference>
<dbReference type="AlphaFoldDB" id="A0ABD3NZV1"/>
<protein>
    <recommendedName>
        <fullName evidence="2">Methyltransferase domain-containing protein</fullName>
    </recommendedName>
</protein>
<evidence type="ECO:0000259" key="2">
    <source>
        <dbReference type="Pfam" id="PF13679"/>
    </source>
</evidence>
<dbReference type="Pfam" id="PF13679">
    <property type="entry name" value="Methyltransf_32"/>
    <property type="match status" value="1"/>
</dbReference>
<organism evidence="3 4">
    <name type="scientific">Cyclotella cryptica</name>
    <dbReference type="NCBI Taxonomy" id="29204"/>
    <lineage>
        <taxon>Eukaryota</taxon>
        <taxon>Sar</taxon>
        <taxon>Stramenopiles</taxon>
        <taxon>Ochrophyta</taxon>
        <taxon>Bacillariophyta</taxon>
        <taxon>Coscinodiscophyceae</taxon>
        <taxon>Thalassiosirophycidae</taxon>
        <taxon>Stephanodiscales</taxon>
        <taxon>Stephanodiscaceae</taxon>
        <taxon>Cyclotella</taxon>
    </lineage>
</organism>
<accession>A0ABD3NZV1</accession>
<dbReference type="PANTHER" id="PTHR13369:SF0">
    <property type="entry name" value="GLUTATHIONE S-TRANSFERASE C-TERMINAL DOMAIN-CONTAINING PROTEIN"/>
    <property type="match status" value="1"/>
</dbReference>
<dbReference type="InterPro" id="IPR025714">
    <property type="entry name" value="Methyltranfer_dom"/>
</dbReference>
<proteinExistence type="predicted"/>
<dbReference type="SUPFAM" id="SSF53335">
    <property type="entry name" value="S-adenosyl-L-methionine-dependent methyltransferases"/>
    <property type="match status" value="1"/>
</dbReference>
<dbReference type="EMBL" id="JABMIG020000328">
    <property type="protein sequence ID" value="KAL3781088.1"/>
    <property type="molecule type" value="Genomic_DNA"/>
</dbReference>
<evidence type="ECO:0000313" key="4">
    <source>
        <dbReference type="Proteomes" id="UP001516023"/>
    </source>
</evidence>
<name>A0ABD3NZV1_9STRA</name>
<dbReference type="Proteomes" id="UP001516023">
    <property type="component" value="Unassembled WGS sequence"/>
</dbReference>
<evidence type="ECO:0000256" key="1">
    <source>
        <dbReference type="SAM" id="SignalP"/>
    </source>
</evidence>